<dbReference type="Proteomes" id="UP000272471">
    <property type="component" value="Unassembled WGS sequence"/>
</dbReference>
<dbReference type="RefSeq" id="WP_004667115.1">
    <property type="nucleotide sequence ID" value="NZ_LGLL01000140.1"/>
</dbReference>
<proteinExistence type="predicted"/>
<evidence type="ECO:0000313" key="10">
    <source>
        <dbReference type="Proteomes" id="UP000280599"/>
    </source>
</evidence>
<evidence type="ECO:0000313" key="8">
    <source>
        <dbReference type="Proteomes" id="UP000276829"/>
    </source>
</evidence>
<protein>
    <submittedName>
        <fullName evidence="5">Uncharacterized protein</fullName>
    </submittedName>
</protein>
<name>A0A0P9RBP3_PSESG</name>
<dbReference type="Proteomes" id="UP000280599">
    <property type="component" value="Unassembled WGS sequence"/>
</dbReference>
<dbReference type="EMBL" id="RBQX01000189">
    <property type="protein sequence ID" value="RMQ14586.1"/>
    <property type="molecule type" value="Genomic_DNA"/>
</dbReference>
<evidence type="ECO:0000313" key="7">
    <source>
        <dbReference type="Proteomes" id="UP000273536"/>
    </source>
</evidence>
<dbReference type="EMBL" id="RBOM01000172">
    <property type="protein sequence ID" value="RMM63389.1"/>
    <property type="molecule type" value="Genomic_DNA"/>
</dbReference>
<dbReference type="AlphaFoldDB" id="A0A0P9RBP3"/>
<dbReference type="Proteomes" id="UP000279057">
    <property type="component" value="Unassembled WGS sequence"/>
</dbReference>
<evidence type="ECO:0000313" key="1">
    <source>
        <dbReference type="EMBL" id="RMM63389.1"/>
    </source>
</evidence>
<dbReference type="EMBL" id="RBON01000052">
    <property type="protein sequence ID" value="RMM73482.1"/>
    <property type="molecule type" value="Genomic_DNA"/>
</dbReference>
<sequence length="203" mass="23081">MIVSWILPMVDVVEGALTFSFTDDWQVIKYDETLWYTERMKRSLKGVDILAAKENRHWWIEIKDCVGYEPDNLPRLSESPPTSVTHTKAWLDAQVFAEQVKVLRKKPFIIDEVMQKFRDTLVSVVVAHREDDGELSSYTAPAISGQGLVIVLLLTWSPRDYGRLATRLKTKLDMALKPYGLIGFVVNEACRVPGLDVAVNRTA</sequence>
<organism evidence="5 6">
    <name type="scientific">Pseudomonas savastanoi pv. glycinea</name>
    <name type="common">Pseudomonas syringae pv. glycinea</name>
    <dbReference type="NCBI Taxonomy" id="318"/>
    <lineage>
        <taxon>Bacteria</taxon>
        <taxon>Pseudomonadati</taxon>
        <taxon>Pseudomonadota</taxon>
        <taxon>Gammaproteobacteria</taxon>
        <taxon>Pseudomonadales</taxon>
        <taxon>Pseudomonadaceae</taxon>
        <taxon>Pseudomonas</taxon>
    </lineage>
</organism>
<evidence type="ECO:0000313" key="3">
    <source>
        <dbReference type="EMBL" id="RMO35624.1"/>
    </source>
</evidence>
<evidence type="ECO:0000313" key="9">
    <source>
        <dbReference type="Proteomes" id="UP000279057"/>
    </source>
</evidence>
<evidence type="ECO:0000313" key="4">
    <source>
        <dbReference type="EMBL" id="RMO46991.1"/>
    </source>
</evidence>
<evidence type="ECO:0000313" key="2">
    <source>
        <dbReference type="EMBL" id="RMM73482.1"/>
    </source>
</evidence>
<accession>A0A0P9RBP3</accession>
<dbReference type="EMBL" id="RBPS01000215">
    <property type="protein sequence ID" value="RMO35624.1"/>
    <property type="molecule type" value="Genomic_DNA"/>
</dbReference>
<dbReference type="EMBL" id="RBPT01000208">
    <property type="protein sequence ID" value="RMO46991.1"/>
    <property type="molecule type" value="Genomic_DNA"/>
</dbReference>
<dbReference type="Proteomes" id="UP000276829">
    <property type="component" value="Unassembled WGS sequence"/>
</dbReference>
<evidence type="ECO:0000313" key="6">
    <source>
        <dbReference type="Proteomes" id="UP000272471"/>
    </source>
</evidence>
<evidence type="ECO:0000313" key="5">
    <source>
        <dbReference type="EMBL" id="RMQ14586.1"/>
    </source>
</evidence>
<gene>
    <name evidence="5" type="ORF">ALQ11_00622</name>
    <name evidence="4" type="ORF">ALQ41_00232</name>
    <name evidence="3" type="ORF">ALQ42_00153</name>
    <name evidence="2" type="ORF">ALQ73_00101</name>
    <name evidence="1" type="ORF">ALQ74_100716</name>
</gene>
<reference evidence="6 7" key="1">
    <citation type="submission" date="2018-08" db="EMBL/GenBank/DDBJ databases">
        <title>Recombination of ecologically and evolutionarily significant loci maintains genetic cohesion in the Pseudomonas syringae species complex.</title>
        <authorList>
            <person name="Dillon M."/>
            <person name="Thakur S."/>
            <person name="Almeida R.N.D."/>
            <person name="Weir B.S."/>
            <person name="Guttman D.S."/>
        </authorList>
    </citation>
    <scope>NUCLEOTIDE SEQUENCE [LARGE SCALE GENOMIC DNA]</scope>
    <source>
        <strain evidence="5 6">ICMP 4182</strain>
        <strain evidence="2 8">ICMP 4324</strain>
        <strain evidence="1 9">ICMP 4332</strain>
        <strain evidence="3 7">ICMP 6372</strain>
        <strain evidence="4 10">ICMP 867</strain>
    </source>
</reference>
<comment type="caution">
    <text evidence="5">The sequence shown here is derived from an EMBL/GenBank/DDBJ whole genome shotgun (WGS) entry which is preliminary data.</text>
</comment>
<dbReference type="Proteomes" id="UP000273536">
    <property type="component" value="Unassembled WGS sequence"/>
</dbReference>